<dbReference type="Pfam" id="PF13439">
    <property type="entry name" value="Glyco_transf_4"/>
    <property type="match status" value="1"/>
</dbReference>
<keyword evidence="5" id="KW-1185">Reference proteome</keyword>
<evidence type="ECO:0000313" key="4">
    <source>
        <dbReference type="EMBL" id="MDC7134957.1"/>
    </source>
</evidence>
<reference evidence="4 5" key="1">
    <citation type="submission" date="2023-01" db="EMBL/GenBank/DDBJ databases">
        <title>Exploring GABA producing Bacteroides strains toward improving mental health.</title>
        <authorList>
            <person name="Yousuf B."/>
            <person name="Bouhlel N.E."/>
            <person name="Mottawea W."/>
            <person name="Hammami R."/>
        </authorList>
    </citation>
    <scope>NUCLEOTIDE SEQUENCE [LARGE SCALE GENOMIC DNA]</scope>
    <source>
        <strain evidence="4 5">UO.H1054</strain>
    </source>
</reference>
<dbReference type="PANTHER" id="PTHR46401:SF2">
    <property type="entry name" value="GLYCOSYLTRANSFERASE WBBK-RELATED"/>
    <property type="match status" value="1"/>
</dbReference>
<feature type="domain" description="Glycosyl transferase family 1" evidence="2">
    <location>
        <begin position="194"/>
        <end position="345"/>
    </location>
</feature>
<keyword evidence="1" id="KW-0808">Transferase</keyword>
<dbReference type="PANTHER" id="PTHR46401">
    <property type="entry name" value="GLYCOSYLTRANSFERASE WBBK-RELATED"/>
    <property type="match status" value="1"/>
</dbReference>
<dbReference type="InterPro" id="IPR028098">
    <property type="entry name" value="Glyco_trans_4-like_N"/>
</dbReference>
<name>A0ABT5H2Z0_9BACE</name>
<proteinExistence type="predicted"/>
<evidence type="ECO:0000313" key="5">
    <source>
        <dbReference type="Proteomes" id="UP001215398"/>
    </source>
</evidence>
<sequence>MIFFVSYLGRHGGGAEYSYEMTKGLLANHKDVYAVISAQVDNLDLWKKLPLKKLILVPTSDHYKGFFSGTLRFIFKNIREIRKAIGKEKIDVFYCPMGHPWTTIARFLIPHKCSVYTLHDPIYHPGTPLLIKLAGKIERLKTIDSYVILSKTFVDYTKKHYGKSDKDIVVIPHGAFSHYDVYSNDIKPFFSLAKYNFLFFGRITKYKGLELLIEAYRKLAKERDDISLRVIGSGDISEYKRDLEACPNTIVENRYVCDNEVHSFFSMPNTITVIPYTSATQSGVIPIAMHEKSLIISTNNEGLMEQTKDGTLALVADISVDSFYKQMKKSVEQYDECQTYIEEAKAYIDSLSWDNLAKILLDHCENILVGNEDKSIYR</sequence>
<dbReference type="Gene3D" id="3.40.50.2000">
    <property type="entry name" value="Glycogen Phosphorylase B"/>
    <property type="match status" value="2"/>
</dbReference>
<evidence type="ECO:0000259" key="3">
    <source>
        <dbReference type="Pfam" id="PF13439"/>
    </source>
</evidence>
<comment type="caution">
    <text evidence="4">The sequence shown here is derived from an EMBL/GenBank/DDBJ whole genome shotgun (WGS) entry which is preliminary data.</text>
</comment>
<gene>
    <name evidence="4" type="ORF">PQG98_01165</name>
</gene>
<organism evidence="4 5">
    <name type="scientific">Bacteroides zhangwenhongii</name>
    <dbReference type="NCBI Taxonomy" id="2650157"/>
    <lineage>
        <taxon>Bacteria</taxon>
        <taxon>Pseudomonadati</taxon>
        <taxon>Bacteroidota</taxon>
        <taxon>Bacteroidia</taxon>
        <taxon>Bacteroidales</taxon>
        <taxon>Bacteroidaceae</taxon>
        <taxon>Bacteroides</taxon>
    </lineage>
</organism>
<evidence type="ECO:0000256" key="1">
    <source>
        <dbReference type="ARBA" id="ARBA00022679"/>
    </source>
</evidence>
<dbReference type="CDD" id="cd03801">
    <property type="entry name" value="GT4_PimA-like"/>
    <property type="match status" value="1"/>
</dbReference>
<dbReference type="RefSeq" id="WP_272719448.1">
    <property type="nucleotide sequence ID" value="NZ_JAQPYS010000007.1"/>
</dbReference>
<dbReference type="Pfam" id="PF00534">
    <property type="entry name" value="Glycos_transf_1"/>
    <property type="match status" value="1"/>
</dbReference>
<protein>
    <submittedName>
        <fullName evidence="4">Glycosyltransferase family 4 protein</fullName>
    </submittedName>
</protein>
<dbReference type="SUPFAM" id="SSF53756">
    <property type="entry name" value="UDP-Glycosyltransferase/glycogen phosphorylase"/>
    <property type="match status" value="1"/>
</dbReference>
<dbReference type="Proteomes" id="UP001215398">
    <property type="component" value="Unassembled WGS sequence"/>
</dbReference>
<feature type="domain" description="Glycosyltransferase subfamily 4-like N-terminal" evidence="3">
    <location>
        <begin position="12"/>
        <end position="174"/>
    </location>
</feature>
<evidence type="ECO:0000259" key="2">
    <source>
        <dbReference type="Pfam" id="PF00534"/>
    </source>
</evidence>
<accession>A0ABT5H2Z0</accession>
<dbReference type="EMBL" id="JAQPYS010000007">
    <property type="protein sequence ID" value="MDC7134957.1"/>
    <property type="molecule type" value="Genomic_DNA"/>
</dbReference>
<dbReference type="InterPro" id="IPR001296">
    <property type="entry name" value="Glyco_trans_1"/>
</dbReference>